<accession>A0A3S5BMC8</accession>
<dbReference type="AlphaFoldDB" id="A0A3S5BMC8"/>
<reference evidence="1" key="1">
    <citation type="submission" date="2018-11" db="EMBL/GenBank/DDBJ databases">
        <authorList>
            <consortium name="Pathogen Informatics"/>
        </authorList>
    </citation>
    <scope>NUCLEOTIDE SEQUENCE</scope>
</reference>
<sequence length="91" mass="10069">MLIRLPYCPAVPPYVLSESPSCSVKSVCYLPGPNISLDPSHPICATQGIICPTPPQGEDFEAKDPEEFTWSSLCFMDHVYDQTRLLLANLL</sequence>
<proteinExistence type="predicted"/>
<comment type="caution">
    <text evidence="1">The sequence shown here is derived from an EMBL/GenBank/DDBJ whole genome shotgun (WGS) entry which is preliminary data.</text>
</comment>
<evidence type="ECO:0000313" key="1">
    <source>
        <dbReference type="EMBL" id="VEL09164.1"/>
    </source>
</evidence>
<organism evidence="1 2">
    <name type="scientific">Protopolystoma xenopodis</name>
    <dbReference type="NCBI Taxonomy" id="117903"/>
    <lineage>
        <taxon>Eukaryota</taxon>
        <taxon>Metazoa</taxon>
        <taxon>Spiralia</taxon>
        <taxon>Lophotrochozoa</taxon>
        <taxon>Platyhelminthes</taxon>
        <taxon>Monogenea</taxon>
        <taxon>Polyopisthocotylea</taxon>
        <taxon>Polystomatidea</taxon>
        <taxon>Polystomatidae</taxon>
        <taxon>Protopolystoma</taxon>
    </lineage>
</organism>
<gene>
    <name evidence="1" type="ORF">PXEA_LOCUS2604</name>
</gene>
<dbReference type="EMBL" id="CAAALY010005618">
    <property type="protein sequence ID" value="VEL09164.1"/>
    <property type="molecule type" value="Genomic_DNA"/>
</dbReference>
<evidence type="ECO:0000313" key="2">
    <source>
        <dbReference type="Proteomes" id="UP000784294"/>
    </source>
</evidence>
<dbReference type="Proteomes" id="UP000784294">
    <property type="component" value="Unassembled WGS sequence"/>
</dbReference>
<name>A0A3S5BMC8_9PLAT</name>
<keyword evidence="2" id="KW-1185">Reference proteome</keyword>
<protein>
    <submittedName>
        <fullName evidence="1">Uncharacterized protein</fullName>
    </submittedName>
</protein>